<dbReference type="InterPro" id="IPR050736">
    <property type="entry name" value="Sensor_HK_Regulatory"/>
</dbReference>
<evidence type="ECO:0000313" key="10">
    <source>
        <dbReference type="Proteomes" id="UP001197609"/>
    </source>
</evidence>
<dbReference type="Gene3D" id="1.10.287.130">
    <property type="match status" value="1"/>
</dbReference>
<evidence type="ECO:0000313" key="9">
    <source>
        <dbReference type="EMBL" id="MBZ0159799.1"/>
    </source>
</evidence>
<dbReference type="EC" id="2.7.13.3" evidence="2"/>
<evidence type="ECO:0000256" key="2">
    <source>
        <dbReference type="ARBA" id="ARBA00012438"/>
    </source>
</evidence>
<evidence type="ECO:0000259" key="8">
    <source>
        <dbReference type="PROSITE" id="PS50109"/>
    </source>
</evidence>
<keyword evidence="3" id="KW-0597">Phosphoprotein</keyword>
<feature type="domain" description="Histidine kinase" evidence="8">
    <location>
        <begin position="403"/>
        <end position="624"/>
    </location>
</feature>
<evidence type="ECO:0000256" key="5">
    <source>
        <dbReference type="ARBA" id="ARBA00022777"/>
    </source>
</evidence>
<dbReference type="GO" id="GO:0000155">
    <property type="term" value="F:phosphorelay sensor kinase activity"/>
    <property type="evidence" value="ECO:0007669"/>
    <property type="project" value="InterPro"/>
</dbReference>
<dbReference type="InterPro" id="IPR003661">
    <property type="entry name" value="HisK_dim/P_dom"/>
</dbReference>
<dbReference type="InterPro" id="IPR029016">
    <property type="entry name" value="GAF-like_dom_sf"/>
</dbReference>
<dbReference type="InterPro" id="IPR004358">
    <property type="entry name" value="Sig_transdc_His_kin-like_C"/>
</dbReference>
<evidence type="ECO:0000256" key="1">
    <source>
        <dbReference type="ARBA" id="ARBA00000085"/>
    </source>
</evidence>
<evidence type="ECO:0000256" key="6">
    <source>
        <dbReference type="ARBA" id="ARBA00023012"/>
    </source>
</evidence>
<accession>A0AAJ1AHX1</accession>
<keyword evidence="6" id="KW-0902">Two-component regulatory system</keyword>
<dbReference type="CDD" id="cd16922">
    <property type="entry name" value="HATPase_EvgS-ArcB-TorS-like"/>
    <property type="match status" value="1"/>
</dbReference>
<evidence type="ECO:0000256" key="7">
    <source>
        <dbReference type="ARBA" id="ARBA00023136"/>
    </source>
</evidence>
<gene>
    <name evidence="9" type="ORF">K8G79_06670</name>
</gene>
<keyword evidence="4" id="KW-0808">Transferase</keyword>
<dbReference type="SUPFAM" id="SSF55874">
    <property type="entry name" value="ATPase domain of HSP90 chaperone/DNA topoisomerase II/histidine kinase"/>
    <property type="match status" value="1"/>
</dbReference>
<dbReference type="FunFam" id="3.30.565.10:FF:000006">
    <property type="entry name" value="Sensor histidine kinase WalK"/>
    <property type="match status" value="1"/>
</dbReference>
<protein>
    <recommendedName>
        <fullName evidence="2">histidine kinase</fullName>
        <ecNumber evidence="2">2.7.13.3</ecNumber>
    </recommendedName>
</protein>
<organism evidence="9 10">
    <name type="scientific">Candidatus Methylomirabilis tolerans</name>
    <dbReference type="NCBI Taxonomy" id="3123416"/>
    <lineage>
        <taxon>Bacteria</taxon>
        <taxon>Candidatus Methylomirabilota</taxon>
        <taxon>Candidatus Methylomirabilia</taxon>
        <taxon>Candidatus Methylomirabilales</taxon>
        <taxon>Candidatus Methylomirabilaceae</taxon>
        <taxon>Candidatus Methylomirabilis</taxon>
    </lineage>
</organism>
<dbReference type="Gene3D" id="3.30.450.40">
    <property type="match status" value="2"/>
</dbReference>
<dbReference type="AlphaFoldDB" id="A0AAJ1AHX1"/>
<dbReference type="SUPFAM" id="SSF47384">
    <property type="entry name" value="Homodimeric domain of signal transducing histidine kinase"/>
    <property type="match status" value="1"/>
</dbReference>
<dbReference type="InterPro" id="IPR036097">
    <property type="entry name" value="HisK_dim/P_sf"/>
</dbReference>
<dbReference type="CDD" id="cd00082">
    <property type="entry name" value="HisKA"/>
    <property type="match status" value="1"/>
</dbReference>
<dbReference type="InterPro" id="IPR036890">
    <property type="entry name" value="HATPase_C_sf"/>
</dbReference>
<dbReference type="Pfam" id="PF13185">
    <property type="entry name" value="GAF_2"/>
    <property type="match status" value="1"/>
</dbReference>
<dbReference type="Proteomes" id="UP001197609">
    <property type="component" value="Unassembled WGS sequence"/>
</dbReference>
<dbReference type="SMART" id="SM00387">
    <property type="entry name" value="HATPase_c"/>
    <property type="match status" value="1"/>
</dbReference>
<comment type="catalytic activity">
    <reaction evidence="1">
        <text>ATP + protein L-histidine = ADP + protein N-phospho-L-histidine.</text>
        <dbReference type="EC" id="2.7.13.3"/>
    </reaction>
</comment>
<keyword evidence="5 9" id="KW-0418">Kinase</keyword>
<dbReference type="SUPFAM" id="SSF55781">
    <property type="entry name" value="GAF domain-like"/>
    <property type="match status" value="2"/>
</dbReference>
<reference evidence="9 10" key="1">
    <citation type="journal article" date="2021" name="bioRxiv">
        <title>Unraveling nitrogen, sulfur and carbon metabolic pathways and microbial community transcriptional responses to substrate deprivation and toxicity stresses in a bioreactor mimicking anoxic brackish coastal sediment conditions.</title>
        <authorList>
            <person name="Martins P.D."/>
            <person name="Echeveste M.J."/>
            <person name="Arshad A."/>
            <person name="Kurth J."/>
            <person name="Ouboter H."/>
            <person name="Jetten M.S.M."/>
            <person name="Welte C.U."/>
        </authorList>
    </citation>
    <scope>NUCLEOTIDE SEQUENCE [LARGE SCALE GENOMIC DNA]</scope>
    <source>
        <strain evidence="9">MAG_38</strain>
    </source>
</reference>
<dbReference type="Pfam" id="PF02518">
    <property type="entry name" value="HATPase_c"/>
    <property type="match status" value="1"/>
</dbReference>
<dbReference type="InterPro" id="IPR003018">
    <property type="entry name" value="GAF"/>
</dbReference>
<dbReference type="Pfam" id="PF01590">
    <property type="entry name" value="GAF"/>
    <property type="match status" value="1"/>
</dbReference>
<keyword evidence="7" id="KW-0472">Membrane</keyword>
<dbReference type="Gene3D" id="3.30.565.10">
    <property type="entry name" value="Histidine kinase-like ATPase, C-terminal domain"/>
    <property type="match status" value="1"/>
</dbReference>
<dbReference type="PANTHER" id="PTHR43711:SF1">
    <property type="entry name" value="HISTIDINE KINASE 1"/>
    <property type="match status" value="1"/>
</dbReference>
<dbReference type="PANTHER" id="PTHR43711">
    <property type="entry name" value="TWO-COMPONENT HISTIDINE KINASE"/>
    <property type="match status" value="1"/>
</dbReference>
<dbReference type="SMART" id="SM00065">
    <property type="entry name" value="GAF"/>
    <property type="match status" value="2"/>
</dbReference>
<dbReference type="InterPro" id="IPR005467">
    <property type="entry name" value="His_kinase_dom"/>
</dbReference>
<comment type="caution">
    <text evidence="9">The sequence shown here is derived from an EMBL/GenBank/DDBJ whole genome shotgun (WGS) entry which is preliminary data.</text>
</comment>
<dbReference type="PROSITE" id="PS50109">
    <property type="entry name" value="HIS_KIN"/>
    <property type="match status" value="1"/>
</dbReference>
<dbReference type="InterPro" id="IPR003594">
    <property type="entry name" value="HATPase_dom"/>
</dbReference>
<proteinExistence type="predicted"/>
<sequence>MNTKPADTPFHAPDTPTVLLEIAQAVSSTLDLKELLKIVAQRTAAACGADVCSIFLWSPLGDRLVPMMSQTASGQQMDALWEEFKRMAGHSREGTLPIIAAIGQRTPIVMDDPATSPLLPARWVEQFRLKALLSVPLIRQDVAIGTLVLHQMTDDKPFTEVQVLLASTIASQVALAIENARLFQTTQERLSECETLLAVSRSVSSTLNLKETLVRVAREAAVAACADSSGAYLLDSEQEVIRPFASYNLPDWVLEPFQETPLSVRTFPLVREALDRMAPVCSSDVPADPRCAHPAIRRLAFQSCLFAPMVVKERLIGGLFLVWWQKSHTFTPDQLRLMDGVARQAAMAIDNASAYHEIEALNVSLEDKIAKRTHELSTINAALEASHRRLQELDRVKSDFLLNVSHELRTPLTAIKGSVDNMLDGITGPLSEAQQRYLMRIQANADRLVRMINDLLDLARIEEGRVQVIPTYFSLSGLTSELLDTLRPVASEEGLALQLADGADPLIVYADRDKVGQVLMNLLGNAIKFTPSGGIVNVELEEEEEEPFAIVRVSDTGDGIPPEELPHIFDKFYQVQLGRQAKAKGTGLGLSIVKSLVELQGGSIRARSQVDHGSTFTFTLPRQPLVQAQETTTFADTEQTR</sequence>
<dbReference type="Pfam" id="PF00512">
    <property type="entry name" value="HisKA"/>
    <property type="match status" value="1"/>
</dbReference>
<evidence type="ECO:0000256" key="3">
    <source>
        <dbReference type="ARBA" id="ARBA00022553"/>
    </source>
</evidence>
<dbReference type="SMART" id="SM00388">
    <property type="entry name" value="HisKA"/>
    <property type="match status" value="1"/>
</dbReference>
<dbReference type="PRINTS" id="PR00344">
    <property type="entry name" value="BCTRLSENSOR"/>
</dbReference>
<dbReference type="EMBL" id="JAIOIU010000080">
    <property type="protein sequence ID" value="MBZ0159799.1"/>
    <property type="molecule type" value="Genomic_DNA"/>
</dbReference>
<evidence type="ECO:0000256" key="4">
    <source>
        <dbReference type="ARBA" id="ARBA00022679"/>
    </source>
</evidence>
<name>A0AAJ1AHX1_9BACT</name>
<dbReference type="FunFam" id="1.10.287.130:FF:000001">
    <property type="entry name" value="Two-component sensor histidine kinase"/>
    <property type="match status" value="1"/>
</dbReference>